<dbReference type="SUPFAM" id="SSF51905">
    <property type="entry name" value="FAD/NAD(P)-binding domain"/>
    <property type="match status" value="2"/>
</dbReference>
<evidence type="ECO:0000256" key="10">
    <source>
        <dbReference type="ARBA" id="ARBA00023002"/>
    </source>
</evidence>
<keyword evidence="4" id="KW-0597">Phosphoprotein</keyword>
<keyword evidence="9" id="KW-0521">NADP</keyword>
<keyword evidence="8" id="KW-0274">FAD</keyword>
<dbReference type="OMA" id="ASWDIQT"/>
<dbReference type="FunFam" id="3.50.50.60:FF:000152">
    <property type="entry name" value="Oxidative stress-induced growth inhibitor 1"/>
    <property type="match status" value="1"/>
</dbReference>
<comment type="subcellular location">
    <subcellularLocation>
        <location evidence="1">Midbody</location>
    </subcellularLocation>
</comment>
<dbReference type="InterPro" id="IPR036188">
    <property type="entry name" value="FAD/NAD-bd_sf"/>
</dbReference>
<dbReference type="Proteomes" id="UP000694421">
    <property type="component" value="Unplaced"/>
</dbReference>
<evidence type="ECO:0000256" key="12">
    <source>
        <dbReference type="ARBA" id="ARBA00023180"/>
    </source>
</evidence>
<sequence length="581" mass="64433">MLSRGFLSSAASSALASRNTLYKQGSEPGEEVFLLETTVWLIRREARGWHLRQKSFSFAIPHRLSRGSFGGSQTSLSEEQQNKRTMLRSGLDQSNATPFPVVIIGNGPSGICLSHLLSGNIPYVRRGSVHPNPILQRKLEETPELSILDQDLEYLSEGLEGRSSSPVALLFDALLRPDTDFGGTEDSVLTWWHQPEKAIPHLVLGKNPPGGAWHSIEGSMFTLSQGNWMSLPDLPFKDWLSKKKRGFRNNRTTAGDIVQYYQYYVAKKELKKNFLCGTIVTSVKKLSVDADPSCSKPEQRTCSSPWDFSENLQVNHHADSGRLFKVDGLVSTIHGTQPFSVYAENVVLATGTYDSPSWLGAAGEHLSFVHHTLSALEEAVKNKEIGPMSDPVLIVGAGLTAADAVLFAHHYNIPIIHAFRRRVHDPALIFNQLPRMMYPEYHKVHQMMEEQAIPCPGPYEYYVSLPEHRVVSFTEDRKCILCDKNGRQKIHNISMAFVLIGSNPNLSYLPNNGVDLAIDSDQPVSSKRNPMDVDPFTYESVQEKGLYAVGPLAGDNFVRFVQGGALAVASSLLKKVNPNPP</sequence>
<evidence type="ECO:0000256" key="1">
    <source>
        <dbReference type="ARBA" id="ARBA00004214"/>
    </source>
</evidence>
<evidence type="ECO:0000256" key="13">
    <source>
        <dbReference type="ARBA" id="ARBA00053031"/>
    </source>
</evidence>
<comment type="similarity">
    <text evidence="14">Belongs to the OKL38 family.</text>
</comment>
<dbReference type="AlphaFoldDB" id="A0A8D0DFR9"/>
<evidence type="ECO:0000256" key="8">
    <source>
        <dbReference type="ARBA" id="ARBA00022827"/>
    </source>
</evidence>
<evidence type="ECO:0000256" key="15">
    <source>
        <dbReference type="ARBA" id="ARBA00070803"/>
    </source>
</evidence>
<accession>A0A8D0DFR9</accession>
<comment type="cofactor">
    <cofactor evidence="13">
        <name>NADPH</name>
        <dbReference type="ChEBI" id="CHEBI:57783"/>
    </cofactor>
</comment>
<dbReference type="GO" id="GO:0008083">
    <property type="term" value="F:growth factor activity"/>
    <property type="evidence" value="ECO:0007669"/>
    <property type="project" value="Ensembl"/>
</dbReference>
<evidence type="ECO:0000256" key="16">
    <source>
        <dbReference type="ARBA" id="ARBA00093330"/>
    </source>
</evidence>
<dbReference type="EC" id="1.4.3.2" evidence="3"/>
<evidence type="ECO:0000256" key="6">
    <source>
        <dbReference type="ARBA" id="ARBA00022630"/>
    </source>
</evidence>
<evidence type="ECO:0000313" key="17">
    <source>
        <dbReference type="Ensembl" id="ENSSMRP00000000698.1"/>
    </source>
</evidence>
<keyword evidence="5" id="KW-0341">Growth regulation</keyword>
<evidence type="ECO:0000256" key="7">
    <source>
        <dbReference type="ARBA" id="ARBA00022782"/>
    </source>
</evidence>
<dbReference type="Ensembl" id="ENSSMRT00000000852.1">
    <property type="protein sequence ID" value="ENSSMRP00000000698.1"/>
    <property type="gene ID" value="ENSSMRG00000000639.1"/>
</dbReference>
<evidence type="ECO:0000256" key="14">
    <source>
        <dbReference type="ARBA" id="ARBA00061663"/>
    </source>
</evidence>
<name>A0A8D0DFR9_SALMN</name>
<evidence type="ECO:0000256" key="3">
    <source>
        <dbReference type="ARBA" id="ARBA00012806"/>
    </source>
</evidence>
<protein>
    <recommendedName>
        <fullName evidence="15">Oxidative stress-induced growth inhibitor 1</fullName>
        <ecNumber evidence="3">1.4.3.2</ecNumber>
    </recommendedName>
</protein>
<keyword evidence="6" id="KW-0285">Flavoprotein</keyword>
<keyword evidence="10" id="KW-0560">Oxidoreductase</keyword>
<keyword evidence="11" id="KW-0503">Monooxygenase</keyword>
<evidence type="ECO:0000313" key="18">
    <source>
        <dbReference type="Proteomes" id="UP000694421"/>
    </source>
</evidence>
<comment type="similarity">
    <text evidence="2">Belongs to the flavin monoamine oxidase family. FIG1 subfamily.</text>
</comment>
<dbReference type="GO" id="GO:0030154">
    <property type="term" value="P:cell differentiation"/>
    <property type="evidence" value="ECO:0007669"/>
    <property type="project" value="UniProtKB-KW"/>
</dbReference>
<keyword evidence="12" id="KW-0325">Glycoprotein</keyword>
<dbReference type="GeneTree" id="ENSGT00390000006658"/>
<organism evidence="17 18">
    <name type="scientific">Salvator merianae</name>
    <name type="common">Argentine black and white tegu</name>
    <name type="synonym">Tupinambis merianae</name>
    <dbReference type="NCBI Taxonomy" id="96440"/>
    <lineage>
        <taxon>Eukaryota</taxon>
        <taxon>Metazoa</taxon>
        <taxon>Chordata</taxon>
        <taxon>Craniata</taxon>
        <taxon>Vertebrata</taxon>
        <taxon>Euteleostomi</taxon>
        <taxon>Lepidosauria</taxon>
        <taxon>Squamata</taxon>
        <taxon>Bifurcata</taxon>
        <taxon>Unidentata</taxon>
        <taxon>Episquamata</taxon>
        <taxon>Laterata</taxon>
        <taxon>Teiioidea</taxon>
        <taxon>Teiidae</taxon>
        <taxon>Salvator</taxon>
    </lineage>
</organism>
<dbReference type="PANTHER" id="PTHR15192">
    <property type="entry name" value="PROTEIN CBG05349"/>
    <property type="match status" value="1"/>
</dbReference>
<comment type="function">
    <text evidence="16">Monooxygenase catalytic activity. Involved in regulation of cytokinesis; promotes RHOA activity, probably acting locally at the midbody in late cytokinesis. Monooxygenase activity is involved in stabilizing transient structures between daughter cells, termed intercellular bridges, before abscission. Regulates differentiation and proliferation through the regulation of cell death.</text>
</comment>
<evidence type="ECO:0000256" key="11">
    <source>
        <dbReference type="ARBA" id="ARBA00023033"/>
    </source>
</evidence>
<dbReference type="Gene3D" id="3.50.50.60">
    <property type="entry name" value="FAD/NAD(P)-binding domain"/>
    <property type="match status" value="1"/>
</dbReference>
<dbReference type="GO" id="GO:0004497">
    <property type="term" value="F:monooxygenase activity"/>
    <property type="evidence" value="ECO:0007669"/>
    <property type="project" value="UniProtKB-KW"/>
</dbReference>
<dbReference type="PANTHER" id="PTHR15192:SF15">
    <property type="entry name" value="OXIDATIVE STRESS-INDUCED GROWTH INHIBITOR 1"/>
    <property type="match status" value="1"/>
</dbReference>
<proteinExistence type="inferred from homology"/>
<keyword evidence="18" id="KW-1185">Reference proteome</keyword>
<keyword evidence="7" id="KW-0221">Differentiation</keyword>
<evidence type="ECO:0000256" key="4">
    <source>
        <dbReference type="ARBA" id="ARBA00022553"/>
    </source>
</evidence>
<evidence type="ECO:0000256" key="2">
    <source>
        <dbReference type="ARBA" id="ARBA00005465"/>
    </source>
</evidence>
<evidence type="ECO:0000256" key="9">
    <source>
        <dbReference type="ARBA" id="ARBA00022857"/>
    </source>
</evidence>
<dbReference type="GO" id="GO:0030496">
    <property type="term" value="C:midbody"/>
    <property type="evidence" value="ECO:0007669"/>
    <property type="project" value="UniProtKB-SubCell"/>
</dbReference>
<reference evidence="17" key="1">
    <citation type="submission" date="2025-08" db="UniProtKB">
        <authorList>
            <consortium name="Ensembl"/>
        </authorList>
    </citation>
    <scope>IDENTIFICATION</scope>
</reference>
<dbReference type="InterPro" id="IPR029731">
    <property type="entry name" value="OSGIN1/2"/>
</dbReference>
<reference evidence="17" key="2">
    <citation type="submission" date="2025-09" db="UniProtKB">
        <authorList>
            <consortium name="Ensembl"/>
        </authorList>
    </citation>
    <scope>IDENTIFICATION</scope>
</reference>
<dbReference type="GO" id="GO:0001716">
    <property type="term" value="F:L-amino-acid oxidase activity"/>
    <property type="evidence" value="ECO:0007669"/>
    <property type="project" value="UniProtKB-EC"/>
</dbReference>
<evidence type="ECO:0000256" key="5">
    <source>
        <dbReference type="ARBA" id="ARBA00022604"/>
    </source>
</evidence>
<dbReference type="GO" id="GO:0030308">
    <property type="term" value="P:negative regulation of cell growth"/>
    <property type="evidence" value="ECO:0007669"/>
    <property type="project" value="Ensembl"/>
</dbReference>